<keyword evidence="2" id="KW-1185">Reference proteome</keyword>
<accession>A0ACD3B978</accession>
<proteinExistence type="predicted"/>
<feature type="non-terminal residue" evidence="1">
    <location>
        <position position="1"/>
    </location>
</feature>
<dbReference type="Proteomes" id="UP000308600">
    <property type="component" value="Unassembled WGS sequence"/>
</dbReference>
<evidence type="ECO:0000313" key="1">
    <source>
        <dbReference type="EMBL" id="TFK74191.1"/>
    </source>
</evidence>
<evidence type="ECO:0000313" key="2">
    <source>
        <dbReference type="Proteomes" id="UP000308600"/>
    </source>
</evidence>
<organism evidence="1 2">
    <name type="scientific">Pluteus cervinus</name>
    <dbReference type="NCBI Taxonomy" id="181527"/>
    <lineage>
        <taxon>Eukaryota</taxon>
        <taxon>Fungi</taxon>
        <taxon>Dikarya</taxon>
        <taxon>Basidiomycota</taxon>
        <taxon>Agaricomycotina</taxon>
        <taxon>Agaricomycetes</taxon>
        <taxon>Agaricomycetidae</taxon>
        <taxon>Agaricales</taxon>
        <taxon>Pluteineae</taxon>
        <taxon>Pluteaceae</taxon>
        <taxon>Pluteus</taxon>
    </lineage>
</organism>
<name>A0ACD3B978_9AGAR</name>
<gene>
    <name evidence="1" type="ORF">BDN72DRAFT_760438</name>
</gene>
<sequence length="619" mass="68126">VLFGRARDYVGALIEPKANISVEDTNEAAVDDFINEIWPVVEEANQGAPGFSRIDPSMILVVSPDRPLPRAGKGTVMRKAAFELYADDIKQLYEDVEVRPTASKSFSAPKEWIRGDIMQWLEGQLHEIHPEKKFAADGDLFEQGLDSMAATLLRQRSVSALRRVDSGVHHQAADRITDNSVYQYPKLPLFADFVASLLEDAEGGANGDPFFAAIEGIEDMIAKYSEGLSGMAHQPSARPDVVSVLLTGSTGSLGSQLLAQLLDDGKVTRVYALNRPSSQSSFERHRSRFQDQGLDVNLLSSSKVVFLEGDAAQDDLGLESTYYDELLDSVDVIIHNAWKLDFNQGLASFESNVRGTRHLIDLAHESSRAPRVIFTGSIAEAQSWDKLKGSFPEDVVEDVSVGVGGGYGESKYVAERVLLNSGLEVTSLRIGQLTGSRTSGHGAWSTSDWLPILVESSVALGILPHATGVVSWLPIDAVASLICELAFTRDRLPPALNAVHPRPIKWDDALEFVNEALVEEGVVPKPLEHVSFRDWVGLLEQRSVNMTEEDVKRIPAIKLLPFYRRLVAEVSDDEESGGLARFAIEKSSSMSYSIRELQALGKEDASRWVKYWKSKDFAQ</sequence>
<dbReference type="EMBL" id="ML208270">
    <property type="protein sequence ID" value="TFK74191.1"/>
    <property type="molecule type" value="Genomic_DNA"/>
</dbReference>
<protein>
    <submittedName>
        <fullName evidence="1">Uncharacterized protein</fullName>
    </submittedName>
</protein>
<reference evidence="1 2" key="1">
    <citation type="journal article" date="2019" name="Nat. Ecol. Evol.">
        <title>Megaphylogeny resolves global patterns of mushroom evolution.</title>
        <authorList>
            <person name="Varga T."/>
            <person name="Krizsan K."/>
            <person name="Foldi C."/>
            <person name="Dima B."/>
            <person name="Sanchez-Garcia M."/>
            <person name="Sanchez-Ramirez S."/>
            <person name="Szollosi G.J."/>
            <person name="Szarkandi J.G."/>
            <person name="Papp V."/>
            <person name="Albert L."/>
            <person name="Andreopoulos W."/>
            <person name="Angelini C."/>
            <person name="Antonin V."/>
            <person name="Barry K.W."/>
            <person name="Bougher N.L."/>
            <person name="Buchanan P."/>
            <person name="Buyck B."/>
            <person name="Bense V."/>
            <person name="Catcheside P."/>
            <person name="Chovatia M."/>
            <person name="Cooper J."/>
            <person name="Damon W."/>
            <person name="Desjardin D."/>
            <person name="Finy P."/>
            <person name="Geml J."/>
            <person name="Haridas S."/>
            <person name="Hughes K."/>
            <person name="Justo A."/>
            <person name="Karasinski D."/>
            <person name="Kautmanova I."/>
            <person name="Kiss B."/>
            <person name="Kocsube S."/>
            <person name="Kotiranta H."/>
            <person name="LaButti K.M."/>
            <person name="Lechner B.E."/>
            <person name="Liimatainen K."/>
            <person name="Lipzen A."/>
            <person name="Lukacs Z."/>
            <person name="Mihaltcheva S."/>
            <person name="Morgado L.N."/>
            <person name="Niskanen T."/>
            <person name="Noordeloos M.E."/>
            <person name="Ohm R.A."/>
            <person name="Ortiz-Santana B."/>
            <person name="Ovrebo C."/>
            <person name="Racz N."/>
            <person name="Riley R."/>
            <person name="Savchenko A."/>
            <person name="Shiryaev A."/>
            <person name="Soop K."/>
            <person name="Spirin V."/>
            <person name="Szebenyi C."/>
            <person name="Tomsovsky M."/>
            <person name="Tulloss R.E."/>
            <person name="Uehling J."/>
            <person name="Grigoriev I.V."/>
            <person name="Vagvolgyi C."/>
            <person name="Papp T."/>
            <person name="Martin F.M."/>
            <person name="Miettinen O."/>
            <person name="Hibbett D.S."/>
            <person name="Nagy L.G."/>
        </authorList>
    </citation>
    <scope>NUCLEOTIDE SEQUENCE [LARGE SCALE GENOMIC DNA]</scope>
    <source>
        <strain evidence="1 2">NL-1719</strain>
    </source>
</reference>